<evidence type="ECO:0000256" key="1">
    <source>
        <dbReference type="SAM" id="MobiDB-lite"/>
    </source>
</evidence>
<dbReference type="AlphaFoldDB" id="G3PRT2"/>
<dbReference type="Ensembl" id="ENSGACT00000020357.1">
    <property type="protein sequence ID" value="ENSGACP00000020318.1"/>
    <property type="gene ID" value="ENSGACG00000015406.1"/>
</dbReference>
<proteinExistence type="predicted"/>
<dbReference type="InParanoid" id="G3PRT2"/>
<reference evidence="2" key="2">
    <citation type="submission" date="2024-04" db="UniProtKB">
        <authorList>
            <consortium name="Ensembl"/>
        </authorList>
    </citation>
    <scope>IDENTIFICATION</scope>
</reference>
<organism evidence="2">
    <name type="scientific">Gasterosteus aculeatus</name>
    <name type="common">Three-spined stickleback</name>
    <dbReference type="NCBI Taxonomy" id="69293"/>
    <lineage>
        <taxon>Eukaryota</taxon>
        <taxon>Metazoa</taxon>
        <taxon>Chordata</taxon>
        <taxon>Craniata</taxon>
        <taxon>Vertebrata</taxon>
        <taxon>Euteleostomi</taxon>
        <taxon>Actinopterygii</taxon>
        <taxon>Neopterygii</taxon>
        <taxon>Teleostei</taxon>
        <taxon>Neoteleostei</taxon>
        <taxon>Acanthomorphata</taxon>
        <taxon>Eupercaria</taxon>
        <taxon>Perciformes</taxon>
        <taxon>Cottioidei</taxon>
        <taxon>Gasterosteales</taxon>
        <taxon>Gasterosteidae</taxon>
        <taxon>Gasterosteus</taxon>
    </lineage>
</organism>
<dbReference type="PANTHER" id="PTHR21639">
    <property type="entry name" value="DBF4-TYPE ZINC FINGER-CONTAINING PROTEIN 2"/>
    <property type="match status" value="1"/>
</dbReference>
<protein>
    <submittedName>
        <fullName evidence="2">Uncharacterized protein</fullName>
    </submittedName>
</protein>
<dbReference type="PANTHER" id="PTHR21639:SF5">
    <property type="entry name" value="DBF4-TYPE ZINC FINGER-CONTAINING PROTEIN 2"/>
    <property type="match status" value="1"/>
</dbReference>
<feature type="region of interest" description="Disordered" evidence="1">
    <location>
        <begin position="310"/>
        <end position="373"/>
    </location>
</feature>
<evidence type="ECO:0000313" key="2">
    <source>
        <dbReference type="Ensembl" id="ENSGACP00000020318.1"/>
    </source>
</evidence>
<name>G3PRT2_GASAC</name>
<accession>G3PRT2</accession>
<feature type="compositionally biased region" description="Basic and acidic residues" evidence="1">
    <location>
        <begin position="362"/>
        <end position="373"/>
    </location>
</feature>
<reference evidence="2" key="1">
    <citation type="submission" date="2006-01" db="EMBL/GenBank/DDBJ databases">
        <authorList>
            <person name="Lindblad-Toh K."/>
            <person name="Mauceli E."/>
            <person name="Grabherr M."/>
            <person name="Chang J.L."/>
            <person name="Lander E.S."/>
        </authorList>
    </citation>
    <scope>NUCLEOTIDE SEQUENCE [LARGE SCALE GENOMIC DNA]</scope>
</reference>
<dbReference type="InterPro" id="IPR038890">
    <property type="entry name" value="ZDBF2"/>
</dbReference>
<sequence>MDVEVALEDQVYSCQLDSALHSERRSSGRAQMDLGFWTLPIEEVLPAPEHIPESFKGKTWTQIEQEDEGRVDKLVRQFRRGQFICYFDTESLAMYGRRGENKEEEPTNSILPLLDCNDNASPYVRRRKGRAFRVASRCQVVKISHSTQTIRFVVPTLPEPASETLAPSVPTAHQEAAERTPEGQTWRCLPPSYLGIVTPLQPRTSLVYLICSPSGSTPSYNPAIGYALKRCRKKRRPLDAQGLKVKYKQFPIRLYDPTSNRILKNHPKGFVPYTSPPRCVRHLFRSLSLDLNADRPLGWGGIGSFRIKGQRSLNKPLGQGKGTKDTVGRRGRTAQNPPTFPHSRGGRRDRRRPSSIKKRTRDKAPAHTAQERR</sequence>
<dbReference type="STRING" id="69293.ENSGACP00000020318"/>
<dbReference type="Bgee" id="ENSGACG00000015406">
    <property type="expression patterns" value="Expressed in spleen and 13 other cell types or tissues"/>
</dbReference>
<feature type="compositionally biased region" description="Basic residues" evidence="1">
    <location>
        <begin position="344"/>
        <end position="361"/>
    </location>
</feature>
<dbReference type="eggNOG" id="ENOG502RXIX">
    <property type="taxonomic scope" value="Eukaryota"/>
</dbReference>